<dbReference type="Proteomes" id="UP000176997">
    <property type="component" value="Unassembled WGS sequence"/>
</dbReference>
<dbReference type="STRING" id="1802723.A2675_02320"/>
<gene>
    <name evidence="1" type="ORF">A2675_02320</name>
</gene>
<dbReference type="InterPro" id="IPR051404">
    <property type="entry name" value="TA_system_antitoxin"/>
</dbReference>
<organism evidence="1 2">
    <name type="scientific">Candidatus Yonathbacteria bacterium RIFCSPHIGHO2_01_FULL_51_10</name>
    <dbReference type="NCBI Taxonomy" id="1802723"/>
    <lineage>
        <taxon>Bacteria</taxon>
        <taxon>Candidatus Yonathiibacteriota</taxon>
    </lineage>
</organism>
<evidence type="ECO:0000313" key="2">
    <source>
        <dbReference type="Proteomes" id="UP000176997"/>
    </source>
</evidence>
<evidence type="ECO:0008006" key="3">
    <source>
        <dbReference type="Google" id="ProtNLM"/>
    </source>
</evidence>
<sequence length="74" mass="8274">MKQQFTAVYKKSGKWYLGWVEELSGVNTQGHTLAEARKNLKEALGLVLETNRLISREDAGAHARREPLIVSAHA</sequence>
<dbReference type="Pfam" id="PF21748">
    <property type="entry name" value="UPF0150"/>
    <property type="match status" value="1"/>
</dbReference>
<dbReference type="EMBL" id="MHUS01000016">
    <property type="protein sequence ID" value="OHA80902.1"/>
    <property type="molecule type" value="Genomic_DNA"/>
</dbReference>
<dbReference type="PANTHER" id="PTHR34504">
    <property type="entry name" value="ANTITOXIN HICB"/>
    <property type="match status" value="1"/>
</dbReference>
<protein>
    <recommendedName>
        <fullName evidence="3">HicB family protein</fullName>
    </recommendedName>
</protein>
<proteinExistence type="predicted"/>
<dbReference type="PANTHER" id="PTHR34504:SF4">
    <property type="entry name" value="ANTITOXIN HICB"/>
    <property type="match status" value="1"/>
</dbReference>
<comment type="caution">
    <text evidence="1">The sequence shown here is derived from an EMBL/GenBank/DDBJ whole genome shotgun (WGS) entry which is preliminary data.</text>
</comment>
<name>A0A1G2S8K9_9BACT</name>
<evidence type="ECO:0000313" key="1">
    <source>
        <dbReference type="EMBL" id="OHA80902.1"/>
    </source>
</evidence>
<dbReference type="AlphaFoldDB" id="A0A1G2S8K9"/>
<dbReference type="Gene3D" id="3.30.160.250">
    <property type="match status" value="1"/>
</dbReference>
<reference evidence="1 2" key="1">
    <citation type="journal article" date="2016" name="Nat. Commun.">
        <title>Thousands of microbial genomes shed light on interconnected biogeochemical processes in an aquifer system.</title>
        <authorList>
            <person name="Anantharaman K."/>
            <person name="Brown C.T."/>
            <person name="Hug L.A."/>
            <person name="Sharon I."/>
            <person name="Castelle C.J."/>
            <person name="Probst A.J."/>
            <person name="Thomas B.C."/>
            <person name="Singh A."/>
            <person name="Wilkins M.J."/>
            <person name="Karaoz U."/>
            <person name="Brodie E.L."/>
            <person name="Williams K.H."/>
            <person name="Hubbard S.S."/>
            <person name="Banfield J.F."/>
        </authorList>
    </citation>
    <scope>NUCLEOTIDE SEQUENCE [LARGE SCALE GENOMIC DNA]</scope>
</reference>
<dbReference type="InterPro" id="IPR049389">
    <property type="entry name" value="TTHA0281-like"/>
</dbReference>
<dbReference type="InterPro" id="IPR035069">
    <property type="entry name" value="TTHA1013/TTHA0281-like"/>
</dbReference>
<accession>A0A1G2S8K9</accession>
<dbReference type="SUPFAM" id="SSF143100">
    <property type="entry name" value="TTHA1013/TTHA0281-like"/>
    <property type="match status" value="1"/>
</dbReference>